<evidence type="ECO:0000256" key="1">
    <source>
        <dbReference type="SAM" id="SignalP"/>
    </source>
</evidence>
<dbReference type="EMBL" id="JACHFQ010000005">
    <property type="protein sequence ID" value="MBB5226494.1"/>
    <property type="molecule type" value="Genomic_DNA"/>
</dbReference>
<feature type="signal peptide" evidence="1">
    <location>
        <begin position="1"/>
        <end position="19"/>
    </location>
</feature>
<dbReference type="RefSeq" id="WP_184659802.1">
    <property type="nucleotide sequence ID" value="NZ_CP031518.1"/>
</dbReference>
<name>A0A7W8G9T3_9SPIR</name>
<organism evidence="2 3">
    <name type="scientific">Treponema ruminis</name>
    <dbReference type="NCBI Taxonomy" id="744515"/>
    <lineage>
        <taxon>Bacteria</taxon>
        <taxon>Pseudomonadati</taxon>
        <taxon>Spirochaetota</taxon>
        <taxon>Spirochaetia</taxon>
        <taxon>Spirochaetales</taxon>
        <taxon>Treponemataceae</taxon>
        <taxon>Treponema</taxon>
    </lineage>
</organism>
<accession>A0A7W8G9T3</accession>
<reference evidence="2 3" key="1">
    <citation type="submission" date="2020-08" db="EMBL/GenBank/DDBJ databases">
        <title>Genomic Encyclopedia of Type Strains, Phase IV (KMG-IV): sequencing the most valuable type-strain genomes for metagenomic binning, comparative biology and taxonomic classification.</title>
        <authorList>
            <person name="Goeker M."/>
        </authorList>
    </citation>
    <scope>NUCLEOTIDE SEQUENCE [LARGE SCALE GENOMIC DNA]</scope>
    <source>
        <strain evidence="2 3">DSM 103462</strain>
    </source>
</reference>
<proteinExistence type="predicted"/>
<dbReference type="Proteomes" id="UP000518887">
    <property type="component" value="Unassembled WGS sequence"/>
</dbReference>
<dbReference type="AlphaFoldDB" id="A0A7W8G9T3"/>
<sequence length="242" mass="27835">MKKKLFVFIFTLVSSLSFAEFNDGRLTKFISFDLASTTSRGIEQYNRLFSSEVALLSHWWEGLAGFQAYEDSFDLTFGGQLWFPFANWYFETARIALGCGGRYHFQRYKDISSEHDYLFNTTFRYQSKSGTTITFYGGYGGKATKIDALSSYVPWIYDDYPEAGFLVDKIWQNGFEIYFEHALNDFYSYPLFCSPHYKLGAAVNLDSGLRFGGDISMRIADGYATSPYVDSLIFKLSARYTF</sequence>
<evidence type="ECO:0000313" key="2">
    <source>
        <dbReference type="EMBL" id="MBB5226494.1"/>
    </source>
</evidence>
<keyword evidence="3" id="KW-1185">Reference proteome</keyword>
<keyword evidence="1" id="KW-0732">Signal</keyword>
<gene>
    <name evidence="2" type="ORF">HNP76_001867</name>
</gene>
<comment type="caution">
    <text evidence="2">The sequence shown here is derived from an EMBL/GenBank/DDBJ whole genome shotgun (WGS) entry which is preliminary data.</text>
</comment>
<feature type="chain" id="PRO_5031048427" evidence="1">
    <location>
        <begin position="20"/>
        <end position="242"/>
    </location>
</feature>
<protein>
    <submittedName>
        <fullName evidence="2">Uncharacterized protein</fullName>
    </submittedName>
</protein>
<evidence type="ECO:0000313" key="3">
    <source>
        <dbReference type="Proteomes" id="UP000518887"/>
    </source>
</evidence>